<reference evidence="1" key="1">
    <citation type="journal article" date="2018" name="Genome Biol.">
        <title>SKESA: strategic k-mer extension for scrupulous assemblies.</title>
        <authorList>
            <person name="Souvorov A."/>
            <person name="Agarwala R."/>
            <person name="Lipman D.J."/>
        </authorList>
    </citation>
    <scope>NUCLEOTIDE SEQUENCE</scope>
    <source>
        <strain evidence="1">MA.GW_S00744-09</strain>
    </source>
</reference>
<dbReference type="AlphaFoldDB" id="A0A743U466"/>
<protein>
    <submittedName>
        <fullName evidence="1">Uncharacterized protein</fullName>
    </submittedName>
</protein>
<gene>
    <name evidence="1" type="ORF">G9E81_003123</name>
</gene>
<evidence type="ECO:0000313" key="1">
    <source>
        <dbReference type="EMBL" id="HAF2210447.1"/>
    </source>
</evidence>
<dbReference type="EMBL" id="DAAUNW010000008">
    <property type="protein sequence ID" value="HAF2210447.1"/>
    <property type="molecule type" value="Genomic_DNA"/>
</dbReference>
<accession>A0A743U466</accession>
<organism evidence="1">
    <name type="scientific">Salmonella enterica</name>
    <name type="common">Salmonella choleraesuis</name>
    <dbReference type="NCBI Taxonomy" id="28901"/>
    <lineage>
        <taxon>Bacteria</taxon>
        <taxon>Pseudomonadati</taxon>
        <taxon>Pseudomonadota</taxon>
        <taxon>Gammaproteobacteria</taxon>
        <taxon>Enterobacterales</taxon>
        <taxon>Enterobacteriaceae</taxon>
        <taxon>Salmonella</taxon>
    </lineage>
</organism>
<proteinExistence type="predicted"/>
<name>A0A743U466_SALER</name>
<reference evidence="1" key="2">
    <citation type="submission" date="2020-02" db="EMBL/GenBank/DDBJ databases">
        <authorList>
            <consortium name="NCBI Pathogen Detection Project"/>
        </authorList>
    </citation>
    <scope>NUCLEOTIDE SEQUENCE</scope>
    <source>
        <strain evidence="1">MA.GW_S00744-09</strain>
    </source>
</reference>
<sequence length="293" mass="33911">MNNFTFYTPVVVKKIMDDFKDAPFWFEDLRLEVDACHKEKDYCLAETFAEAADSVWGLHGLLIELAAELTSLQFLLNCWPRAITENSAIEDRKTHVTPEYLKHRLTTLGDSFSLGNQIFALSIDRECERLEEIAMGINEMYLHAQGFADEITRLNFRLSYIPYDYDTTEDDLGTAEFSESVEFHSALDRYIEERKEKPVVPIATNENIKKLAIDTASAMIKKLNQEQRKGNIDDGWYKPTKAMKHGFWRRQDALEALFHHLEKGDPIDCINYLAFMQANGWRTELPAQEHANE</sequence>
<comment type="caution">
    <text evidence="1">The sequence shown here is derived from an EMBL/GenBank/DDBJ whole genome shotgun (WGS) entry which is preliminary data.</text>
</comment>